<feature type="coiled-coil region" evidence="4">
    <location>
        <begin position="149"/>
        <end position="216"/>
    </location>
</feature>
<dbReference type="Pfam" id="PF00643">
    <property type="entry name" value="zf-B_box"/>
    <property type="match status" value="1"/>
</dbReference>
<dbReference type="Ensembl" id="ENSEBUT00000025055.1">
    <property type="protein sequence ID" value="ENSEBUP00000024479.1"/>
    <property type="gene ID" value="ENSEBUG00000015089.1"/>
</dbReference>
<name>A0A8C4R5I1_EPTBU</name>
<dbReference type="AlphaFoldDB" id="A0A8C4R5I1"/>
<evidence type="ECO:0000313" key="6">
    <source>
        <dbReference type="Ensembl" id="ENSEBUP00000024479.1"/>
    </source>
</evidence>
<dbReference type="Gene3D" id="3.30.160.60">
    <property type="entry name" value="Classic Zinc Finger"/>
    <property type="match status" value="1"/>
</dbReference>
<dbReference type="PANTHER" id="PTHR24103">
    <property type="entry name" value="E3 UBIQUITIN-PROTEIN LIGASE TRIM"/>
    <property type="match status" value="1"/>
</dbReference>
<sequence>MYFFFSGMGLNQSHCSGHPPCATCGGQLKFPFVVLPCSHLACNDCRQKTTSNEYPECTNFNCIGAHPGSLISNIIGAHDMILSSNTKGKKQSRQCLEHDQELVFFCNACLRPICIVCSRSKMHDSHEIRPVHEVRKEMQSIIRKVCEDVQSLFEEKQEQKRMIMAIQEDSKDMCKEARELISTRIARLTELLAQVEEKATNEVDEVEKDLAAKLQTQEIIVTKQVLGMASDVTELVLLQENHDDFAFIEKMQGPLPL</sequence>
<feature type="domain" description="B box-type" evidence="5">
    <location>
        <begin position="90"/>
        <end position="131"/>
    </location>
</feature>
<protein>
    <recommendedName>
        <fullName evidence="5">B box-type domain-containing protein</fullName>
    </recommendedName>
</protein>
<evidence type="ECO:0000256" key="1">
    <source>
        <dbReference type="ARBA" id="ARBA00022771"/>
    </source>
</evidence>
<evidence type="ECO:0000256" key="3">
    <source>
        <dbReference type="PROSITE-ProRule" id="PRU00024"/>
    </source>
</evidence>
<dbReference type="InterPro" id="IPR000315">
    <property type="entry name" value="Znf_B-box"/>
</dbReference>
<organism evidence="6 7">
    <name type="scientific">Eptatretus burgeri</name>
    <name type="common">Inshore hagfish</name>
    <dbReference type="NCBI Taxonomy" id="7764"/>
    <lineage>
        <taxon>Eukaryota</taxon>
        <taxon>Metazoa</taxon>
        <taxon>Chordata</taxon>
        <taxon>Craniata</taxon>
        <taxon>Vertebrata</taxon>
        <taxon>Cyclostomata</taxon>
        <taxon>Myxini</taxon>
        <taxon>Myxiniformes</taxon>
        <taxon>Myxinidae</taxon>
        <taxon>Eptatretinae</taxon>
        <taxon>Eptatretus</taxon>
    </lineage>
</organism>
<evidence type="ECO:0000256" key="4">
    <source>
        <dbReference type="SAM" id="Coils"/>
    </source>
</evidence>
<dbReference type="Proteomes" id="UP000694388">
    <property type="component" value="Unplaced"/>
</dbReference>
<dbReference type="InterPro" id="IPR050143">
    <property type="entry name" value="TRIM/RBCC"/>
</dbReference>
<dbReference type="GO" id="GO:0008270">
    <property type="term" value="F:zinc ion binding"/>
    <property type="evidence" value="ECO:0007669"/>
    <property type="project" value="UniProtKB-KW"/>
</dbReference>
<evidence type="ECO:0000259" key="5">
    <source>
        <dbReference type="PROSITE" id="PS50119"/>
    </source>
</evidence>
<dbReference type="SMART" id="SM00336">
    <property type="entry name" value="BBOX"/>
    <property type="match status" value="1"/>
</dbReference>
<accession>A0A8C4R5I1</accession>
<keyword evidence="2" id="KW-0862">Zinc</keyword>
<keyword evidence="1 3" id="KW-0479">Metal-binding</keyword>
<dbReference type="PROSITE" id="PS50119">
    <property type="entry name" value="ZF_BBOX"/>
    <property type="match status" value="1"/>
</dbReference>
<evidence type="ECO:0000256" key="2">
    <source>
        <dbReference type="ARBA" id="ARBA00022833"/>
    </source>
</evidence>
<dbReference type="SUPFAM" id="SSF57845">
    <property type="entry name" value="B-box zinc-binding domain"/>
    <property type="match status" value="1"/>
</dbReference>
<keyword evidence="4" id="KW-0175">Coiled coil</keyword>
<reference evidence="6" key="1">
    <citation type="submission" date="2025-08" db="UniProtKB">
        <authorList>
            <consortium name="Ensembl"/>
        </authorList>
    </citation>
    <scope>IDENTIFICATION</scope>
</reference>
<reference evidence="6" key="2">
    <citation type="submission" date="2025-09" db="UniProtKB">
        <authorList>
            <consortium name="Ensembl"/>
        </authorList>
    </citation>
    <scope>IDENTIFICATION</scope>
</reference>
<keyword evidence="1 3" id="KW-0863">Zinc-finger</keyword>
<evidence type="ECO:0000313" key="7">
    <source>
        <dbReference type="Proteomes" id="UP000694388"/>
    </source>
</evidence>
<proteinExistence type="predicted"/>
<keyword evidence="7" id="KW-1185">Reference proteome</keyword>